<feature type="region of interest" description="Disordered" evidence="1">
    <location>
        <begin position="1"/>
        <end position="90"/>
    </location>
</feature>
<reference evidence="3 4" key="1">
    <citation type="submission" date="2019-10" db="EMBL/GenBank/DDBJ databases">
        <title>Corynebacterium sp novel species isolated from the respiratory tract of Marmot.</title>
        <authorList>
            <person name="Zhang G."/>
        </authorList>
    </citation>
    <scope>NUCLEOTIDE SEQUENCE [LARGE SCALE GENOMIC DNA]</scope>
    <source>
        <strain evidence="3 4">336</strain>
    </source>
</reference>
<organism evidence="3 4">
    <name type="scientific">Corynebacterium zhongnanshanii</name>
    <dbReference type="NCBI Taxonomy" id="2768834"/>
    <lineage>
        <taxon>Bacteria</taxon>
        <taxon>Bacillati</taxon>
        <taxon>Actinomycetota</taxon>
        <taxon>Actinomycetes</taxon>
        <taxon>Mycobacteriales</taxon>
        <taxon>Corynebacteriaceae</taxon>
        <taxon>Corynebacterium</taxon>
    </lineage>
</organism>
<feature type="compositionally biased region" description="Polar residues" evidence="1">
    <location>
        <begin position="1"/>
        <end position="10"/>
    </location>
</feature>
<keyword evidence="2" id="KW-0472">Membrane</keyword>
<feature type="transmembrane region" description="Helical" evidence="2">
    <location>
        <begin position="144"/>
        <end position="166"/>
    </location>
</feature>
<keyword evidence="4" id="KW-1185">Reference proteome</keyword>
<dbReference type="Proteomes" id="UP000436181">
    <property type="component" value="Unassembled WGS sequence"/>
</dbReference>
<evidence type="ECO:0000256" key="2">
    <source>
        <dbReference type="SAM" id="Phobius"/>
    </source>
</evidence>
<evidence type="ECO:0008006" key="5">
    <source>
        <dbReference type="Google" id="ProtNLM"/>
    </source>
</evidence>
<sequence length="204" mass="22048">MSTDPESSDPSAHRPQSQSRASQPQSPPVPSPYEIGLDENFPQQHGRGRGGRGGRDGSEHSGNAGNTAAGSRGSGSSTRPAGLTAAEQEQRNQRSTRQAFIYFFTVPIVVFALAGIVLVVSRATGGPLCEAGDAQWLCSRGAQIWFSLLPGLVAMGSVFLAGYITYYKWRTQQRWRWWIAVVWLSMPFALAWITGTGSLLLLGH</sequence>
<dbReference type="RefSeq" id="WP_151844847.1">
    <property type="nucleotide sequence ID" value="NZ_WBZJ01000004.1"/>
</dbReference>
<accession>A0ABQ6VBS9</accession>
<name>A0ABQ6VBS9_9CORY</name>
<evidence type="ECO:0000313" key="4">
    <source>
        <dbReference type="Proteomes" id="UP000436181"/>
    </source>
</evidence>
<evidence type="ECO:0000256" key="1">
    <source>
        <dbReference type="SAM" id="MobiDB-lite"/>
    </source>
</evidence>
<protein>
    <recommendedName>
        <fullName evidence="5">Integral membrane protein</fullName>
    </recommendedName>
</protein>
<gene>
    <name evidence="3" type="ORF">F8377_09420</name>
</gene>
<feature type="transmembrane region" description="Helical" evidence="2">
    <location>
        <begin position="100"/>
        <end position="124"/>
    </location>
</feature>
<feature type="compositionally biased region" description="Low complexity" evidence="1">
    <location>
        <begin position="13"/>
        <end position="24"/>
    </location>
</feature>
<feature type="transmembrane region" description="Helical" evidence="2">
    <location>
        <begin position="178"/>
        <end position="202"/>
    </location>
</feature>
<evidence type="ECO:0000313" key="3">
    <source>
        <dbReference type="EMBL" id="KAB3519201.1"/>
    </source>
</evidence>
<comment type="caution">
    <text evidence="3">The sequence shown here is derived from an EMBL/GenBank/DDBJ whole genome shotgun (WGS) entry which is preliminary data.</text>
</comment>
<keyword evidence="2" id="KW-1133">Transmembrane helix</keyword>
<proteinExistence type="predicted"/>
<feature type="compositionally biased region" description="Low complexity" evidence="1">
    <location>
        <begin position="61"/>
        <end position="79"/>
    </location>
</feature>
<keyword evidence="2" id="KW-0812">Transmembrane</keyword>
<dbReference type="EMBL" id="WBZJ01000004">
    <property type="protein sequence ID" value="KAB3519201.1"/>
    <property type="molecule type" value="Genomic_DNA"/>
</dbReference>